<evidence type="ECO:0000256" key="2">
    <source>
        <dbReference type="SAM" id="MobiDB-lite"/>
    </source>
</evidence>
<name>A0A3D9UVC4_9MICO</name>
<comment type="caution">
    <text evidence="4">The sequence shown here is derived from an EMBL/GenBank/DDBJ whole genome shotgun (WGS) entry which is preliminary data.</text>
</comment>
<dbReference type="PANTHER" id="PTHR48081:SF33">
    <property type="entry name" value="KYNURENINE FORMAMIDASE"/>
    <property type="match status" value="1"/>
</dbReference>
<feature type="domain" description="BD-FAE-like" evidence="3">
    <location>
        <begin position="37"/>
        <end position="192"/>
    </location>
</feature>
<dbReference type="EMBL" id="QTUA01000001">
    <property type="protein sequence ID" value="REF29944.1"/>
    <property type="molecule type" value="Genomic_DNA"/>
</dbReference>
<evidence type="ECO:0000313" key="5">
    <source>
        <dbReference type="Proteomes" id="UP000256253"/>
    </source>
</evidence>
<reference evidence="4 5" key="1">
    <citation type="submission" date="2018-08" db="EMBL/GenBank/DDBJ databases">
        <title>Sequencing the genomes of 1000 actinobacteria strains.</title>
        <authorList>
            <person name="Klenk H.-P."/>
        </authorList>
    </citation>
    <scope>NUCLEOTIDE SEQUENCE [LARGE SCALE GENOMIC DNA]</scope>
    <source>
        <strain evidence="4 5">DSM 22967</strain>
    </source>
</reference>
<dbReference type="Pfam" id="PF20434">
    <property type="entry name" value="BD-FAE"/>
    <property type="match status" value="1"/>
</dbReference>
<protein>
    <submittedName>
        <fullName evidence="4">Acetyl esterase/lipase</fullName>
    </submittedName>
</protein>
<organism evidence="4 5">
    <name type="scientific">Calidifontibacter indicus</name>
    <dbReference type="NCBI Taxonomy" id="419650"/>
    <lineage>
        <taxon>Bacteria</taxon>
        <taxon>Bacillati</taxon>
        <taxon>Actinomycetota</taxon>
        <taxon>Actinomycetes</taxon>
        <taxon>Micrococcales</taxon>
        <taxon>Dermacoccaceae</taxon>
        <taxon>Calidifontibacter</taxon>
    </lineage>
</organism>
<dbReference type="PANTHER" id="PTHR48081">
    <property type="entry name" value="AB HYDROLASE SUPERFAMILY PROTEIN C4A8.06C"/>
    <property type="match status" value="1"/>
</dbReference>
<dbReference type="SUPFAM" id="SSF53474">
    <property type="entry name" value="alpha/beta-Hydrolases"/>
    <property type="match status" value="1"/>
</dbReference>
<feature type="compositionally biased region" description="Basic and acidic residues" evidence="2">
    <location>
        <begin position="1"/>
        <end position="13"/>
    </location>
</feature>
<dbReference type="Proteomes" id="UP000256253">
    <property type="component" value="Unassembled WGS sequence"/>
</dbReference>
<keyword evidence="1" id="KW-0378">Hydrolase</keyword>
<proteinExistence type="predicted"/>
<sequence length="242" mass="25652">MDHPPEPLDRNPDRTLTYGPHPDQVVDVYAGGSAGRVTLIHGGFWKPAYDRAHLAPMAIALADNGFEVALVEYRRPETGRWPVISADVRAALSVLGDEPSVVVGHSAGGHLAVWALHQPAGRALTGAVSLAGCLDLQQADADNLGGGAVRMLLGGPAHDHPDADPARLAPAPKPVVLIHGDRDVDVPIEISRGYRDRVAALDASRTPELIELPGADHWPPITPTAETFGAVVDAIRRLATRR</sequence>
<evidence type="ECO:0000259" key="3">
    <source>
        <dbReference type="Pfam" id="PF20434"/>
    </source>
</evidence>
<dbReference type="GO" id="GO:0016787">
    <property type="term" value="F:hydrolase activity"/>
    <property type="evidence" value="ECO:0007669"/>
    <property type="project" value="UniProtKB-KW"/>
</dbReference>
<dbReference type="OrthoDB" id="255603at2"/>
<dbReference type="InterPro" id="IPR050300">
    <property type="entry name" value="GDXG_lipolytic_enzyme"/>
</dbReference>
<feature type="region of interest" description="Disordered" evidence="2">
    <location>
        <begin position="1"/>
        <end position="20"/>
    </location>
</feature>
<evidence type="ECO:0000313" key="4">
    <source>
        <dbReference type="EMBL" id="REF29944.1"/>
    </source>
</evidence>
<dbReference type="AlphaFoldDB" id="A0A3D9UVC4"/>
<gene>
    <name evidence="4" type="ORF">DFJ65_0933</name>
</gene>
<dbReference type="InterPro" id="IPR049492">
    <property type="entry name" value="BD-FAE-like_dom"/>
</dbReference>
<evidence type="ECO:0000256" key="1">
    <source>
        <dbReference type="ARBA" id="ARBA00022801"/>
    </source>
</evidence>
<keyword evidence="5" id="KW-1185">Reference proteome</keyword>
<accession>A0A3D9UVC4</accession>
<dbReference type="Gene3D" id="3.40.50.1820">
    <property type="entry name" value="alpha/beta hydrolase"/>
    <property type="match status" value="1"/>
</dbReference>
<dbReference type="InterPro" id="IPR029058">
    <property type="entry name" value="AB_hydrolase_fold"/>
</dbReference>
<dbReference type="RefSeq" id="WP_115922010.1">
    <property type="nucleotide sequence ID" value="NZ_QTUA01000001.1"/>
</dbReference>